<dbReference type="OrthoDB" id="9988976at2"/>
<dbReference type="RefSeq" id="WP_145199214.1">
    <property type="nucleotide sequence ID" value="NZ_CP036434.1"/>
</dbReference>
<dbReference type="AlphaFoldDB" id="A0A518EUI1"/>
<keyword evidence="3" id="KW-1185">Reference proteome</keyword>
<evidence type="ECO:0000313" key="2">
    <source>
        <dbReference type="EMBL" id="QDV07756.1"/>
    </source>
</evidence>
<reference evidence="2 3" key="1">
    <citation type="submission" date="2019-02" db="EMBL/GenBank/DDBJ databases">
        <title>Deep-cultivation of Planctomycetes and their phenomic and genomic characterization uncovers novel biology.</title>
        <authorList>
            <person name="Wiegand S."/>
            <person name="Jogler M."/>
            <person name="Boedeker C."/>
            <person name="Pinto D."/>
            <person name="Vollmers J."/>
            <person name="Rivas-Marin E."/>
            <person name="Kohn T."/>
            <person name="Peeters S.H."/>
            <person name="Heuer A."/>
            <person name="Rast P."/>
            <person name="Oberbeckmann S."/>
            <person name="Bunk B."/>
            <person name="Jeske O."/>
            <person name="Meyerdierks A."/>
            <person name="Storesund J.E."/>
            <person name="Kallscheuer N."/>
            <person name="Luecker S."/>
            <person name="Lage O.M."/>
            <person name="Pohl T."/>
            <person name="Merkel B.J."/>
            <person name="Hornburger P."/>
            <person name="Mueller R.-W."/>
            <person name="Bruemmer F."/>
            <person name="Labrenz M."/>
            <person name="Spormann A.M."/>
            <person name="Op den Camp H."/>
            <person name="Overmann J."/>
            <person name="Amann R."/>
            <person name="Jetten M.S.M."/>
            <person name="Mascher T."/>
            <person name="Medema M.H."/>
            <person name="Devos D.P."/>
            <person name="Kaster A.-K."/>
            <person name="Ovreas L."/>
            <person name="Rohde M."/>
            <person name="Galperin M.Y."/>
            <person name="Jogler C."/>
        </authorList>
    </citation>
    <scope>NUCLEOTIDE SEQUENCE [LARGE SCALE GENOMIC DNA]</scope>
    <source>
        <strain evidence="2 3">Poly30</strain>
    </source>
</reference>
<organism evidence="2 3">
    <name type="scientific">Saltatorellus ferox</name>
    <dbReference type="NCBI Taxonomy" id="2528018"/>
    <lineage>
        <taxon>Bacteria</taxon>
        <taxon>Pseudomonadati</taxon>
        <taxon>Planctomycetota</taxon>
        <taxon>Planctomycetia</taxon>
        <taxon>Planctomycetia incertae sedis</taxon>
        <taxon>Saltatorellus</taxon>
    </lineage>
</organism>
<evidence type="ECO:0000256" key="1">
    <source>
        <dbReference type="SAM" id="MobiDB-lite"/>
    </source>
</evidence>
<accession>A0A518EUI1</accession>
<sequence length="371" mass="38750">MIFLTNQRPSLDPRSHGWGSRRAIGLFVAGSALAALGFGATRLFDGLSTTYEKDLIFDVTCSTSSTSETVKMEMIRDGEPADMSGRGGGGSTQSFELSYTDTVLAASDGAPTKVQREFESVGGDMEMEGRDGPVERSLESAFEGLTITLSQGDDGVEVEVTDGEAPDGDRLEGHALRLPLDGLLPKEAVEVGGEWEIEGTAFLAAMGVGAQAKLIDRPEREGGGGRGGEGGGGGRRGRGGWQRGGGGGGGAMLAGGDWEITATLTDETREVDGVACAVITIAAEVEGEPEAGGGGREGVESESSYSGEFEAELLFCMEEARPVMFEAKGSFELSTETSMDSERGSFEMSRVVETEMTASMKIEARKASDGE</sequence>
<proteinExistence type="predicted"/>
<evidence type="ECO:0000313" key="3">
    <source>
        <dbReference type="Proteomes" id="UP000320390"/>
    </source>
</evidence>
<gene>
    <name evidence="2" type="ORF">Poly30_32880</name>
</gene>
<protein>
    <submittedName>
        <fullName evidence="2">Uncharacterized protein</fullName>
    </submittedName>
</protein>
<dbReference type="Proteomes" id="UP000320390">
    <property type="component" value="Chromosome"/>
</dbReference>
<dbReference type="EMBL" id="CP036434">
    <property type="protein sequence ID" value="QDV07756.1"/>
    <property type="molecule type" value="Genomic_DNA"/>
</dbReference>
<feature type="compositionally biased region" description="Gly residues" evidence="1">
    <location>
        <begin position="224"/>
        <end position="252"/>
    </location>
</feature>
<feature type="region of interest" description="Disordered" evidence="1">
    <location>
        <begin position="215"/>
        <end position="252"/>
    </location>
</feature>
<name>A0A518EUI1_9BACT</name>